<evidence type="ECO:0000313" key="2">
    <source>
        <dbReference type="EMBL" id="HIQ65194.1"/>
    </source>
</evidence>
<dbReference type="Gene3D" id="3.40.50.850">
    <property type="entry name" value="Isochorismatase-like"/>
    <property type="match status" value="1"/>
</dbReference>
<dbReference type="Pfam" id="PF00857">
    <property type="entry name" value="Isochorismatase"/>
    <property type="match status" value="1"/>
</dbReference>
<dbReference type="AlphaFoldDB" id="A0A9D1CLV7"/>
<protein>
    <submittedName>
        <fullName evidence="2">Cysteine hydrolase</fullName>
    </submittedName>
</protein>
<sequence length="206" mass="23366">MKESVQNLKELKELLVVVDMVNGFVKNGSLADPYIEHIIPEQIRLIEEFLKAKQGVLFIKDAHTKDSKEFDSFPPHCIKGTEEAELVDELKTYEPDAMCIEKNSTSAIFATGFMELIRRMEKLKRVVTVGCEADICVPNLAIPLQNYFNEVNRDTQVIVPLNAIETFDGPGHDRREYFEIGTKMMAGSGVQLVKKYTIEKESGKHE</sequence>
<dbReference type="GO" id="GO:0019365">
    <property type="term" value="P:pyridine nucleotide salvage"/>
    <property type="evidence" value="ECO:0007669"/>
    <property type="project" value="InterPro"/>
</dbReference>
<dbReference type="PANTHER" id="PTHR47297:SF2">
    <property type="entry name" value="OS02G0606800 PROTEIN"/>
    <property type="match status" value="1"/>
</dbReference>
<reference evidence="2" key="2">
    <citation type="journal article" date="2021" name="PeerJ">
        <title>Extensive microbial diversity within the chicken gut microbiome revealed by metagenomics and culture.</title>
        <authorList>
            <person name="Gilroy R."/>
            <person name="Ravi A."/>
            <person name="Getino M."/>
            <person name="Pursley I."/>
            <person name="Horton D.L."/>
            <person name="Alikhan N.F."/>
            <person name="Baker D."/>
            <person name="Gharbi K."/>
            <person name="Hall N."/>
            <person name="Watson M."/>
            <person name="Adriaenssens E.M."/>
            <person name="Foster-Nyarko E."/>
            <person name="Jarju S."/>
            <person name="Secka A."/>
            <person name="Antonio M."/>
            <person name="Oren A."/>
            <person name="Chaudhuri R.R."/>
            <person name="La Ragione R."/>
            <person name="Hildebrand F."/>
            <person name="Pallen M.J."/>
        </authorList>
    </citation>
    <scope>NUCLEOTIDE SEQUENCE</scope>
    <source>
        <strain evidence="2">CHK165-10780</strain>
    </source>
</reference>
<feature type="domain" description="Isochorismatase-like" evidence="1">
    <location>
        <begin position="14"/>
        <end position="173"/>
    </location>
</feature>
<dbReference type="InterPro" id="IPR000868">
    <property type="entry name" value="Isochorismatase-like_dom"/>
</dbReference>
<name>A0A9D1CLV7_9FIRM</name>
<dbReference type="GO" id="GO:0008936">
    <property type="term" value="F:nicotinamidase activity"/>
    <property type="evidence" value="ECO:0007669"/>
    <property type="project" value="InterPro"/>
</dbReference>
<dbReference type="SUPFAM" id="SSF52499">
    <property type="entry name" value="Isochorismatase-like hydrolases"/>
    <property type="match status" value="1"/>
</dbReference>
<evidence type="ECO:0000313" key="3">
    <source>
        <dbReference type="Proteomes" id="UP000886725"/>
    </source>
</evidence>
<dbReference type="Proteomes" id="UP000886725">
    <property type="component" value="Unassembled WGS sequence"/>
</dbReference>
<dbReference type="InterPro" id="IPR044717">
    <property type="entry name" value="NIC1"/>
</dbReference>
<dbReference type="InterPro" id="IPR036380">
    <property type="entry name" value="Isochorismatase-like_sf"/>
</dbReference>
<organism evidence="2 3">
    <name type="scientific">Candidatus Faecenecus gallistercoris</name>
    <dbReference type="NCBI Taxonomy" id="2840793"/>
    <lineage>
        <taxon>Bacteria</taxon>
        <taxon>Bacillati</taxon>
        <taxon>Bacillota</taxon>
        <taxon>Bacillota incertae sedis</taxon>
        <taxon>Candidatus Faecenecus</taxon>
    </lineage>
</organism>
<dbReference type="PANTHER" id="PTHR47297">
    <property type="match status" value="1"/>
</dbReference>
<dbReference type="CDD" id="cd00431">
    <property type="entry name" value="cysteine_hydrolases"/>
    <property type="match status" value="1"/>
</dbReference>
<comment type="caution">
    <text evidence="2">The sequence shown here is derived from an EMBL/GenBank/DDBJ whole genome shotgun (WGS) entry which is preliminary data.</text>
</comment>
<reference evidence="2" key="1">
    <citation type="submission" date="2020-10" db="EMBL/GenBank/DDBJ databases">
        <authorList>
            <person name="Gilroy R."/>
        </authorList>
    </citation>
    <scope>NUCLEOTIDE SEQUENCE</scope>
    <source>
        <strain evidence="2">CHK165-10780</strain>
    </source>
</reference>
<keyword evidence="2" id="KW-0378">Hydrolase</keyword>
<dbReference type="EMBL" id="DVFU01000108">
    <property type="protein sequence ID" value="HIQ65194.1"/>
    <property type="molecule type" value="Genomic_DNA"/>
</dbReference>
<accession>A0A9D1CLV7</accession>
<gene>
    <name evidence="2" type="ORF">IAC85_05595</name>
</gene>
<proteinExistence type="predicted"/>
<evidence type="ECO:0000259" key="1">
    <source>
        <dbReference type="Pfam" id="PF00857"/>
    </source>
</evidence>